<dbReference type="RefSeq" id="WP_134084495.1">
    <property type="nucleotide sequence ID" value="NZ_SOQX01000006.1"/>
</dbReference>
<keyword evidence="1" id="KW-0732">Signal</keyword>
<accession>A0A4R8IHH4</accession>
<protein>
    <submittedName>
        <fullName evidence="2">HupE/UreJ protein</fullName>
    </submittedName>
</protein>
<evidence type="ECO:0000313" key="3">
    <source>
        <dbReference type="Proteomes" id="UP000294914"/>
    </source>
</evidence>
<evidence type="ECO:0000313" key="2">
    <source>
        <dbReference type="EMBL" id="TDY00061.1"/>
    </source>
</evidence>
<feature type="signal peptide" evidence="1">
    <location>
        <begin position="1"/>
        <end position="24"/>
    </location>
</feature>
<dbReference type="Pfam" id="PF04955">
    <property type="entry name" value="HupE_UreJ"/>
    <property type="match status" value="1"/>
</dbReference>
<proteinExistence type="predicted"/>
<name>A0A4R8IHH4_9GAMM</name>
<organism evidence="2 3">
    <name type="scientific">Thiohalophilus thiocyanatoxydans</name>
    <dbReference type="NCBI Taxonomy" id="381308"/>
    <lineage>
        <taxon>Bacteria</taxon>
        <taxon>Pseudomonadati</taxon>
        <taxon>Pseudomonadota</taxon>
        <taxon>Gammaproteobacteria</taxon>
        <taxon>Thiohalomonadales</taxon>
        <taxon>Thiohalophilaceae</taxon>
        <taxon>Thiohalophilus</taxon>
    </lineage>
</organism>
<dbReference type="EMBL" id="SOQX01000006">
    <property type="protein sequence ID" value="TDY00061.1"/>
    <property type="molecule type" value="Genomic_DNA"/>
</dbReference>
<dbReference type="InterPro" id="IPR007038">
    <property type="entry name" value="HupE_UreJ"/>
</dbReference>
<feature type="chain" id="PRO_5020652080" evidence="1">
    <location>
        <begin position="25"/>
        <end position="77"/>
    </location>
</feature>
<dbReference type="AlphaFoldDB" id="A0A4R8IHH4"/>
<dbReference type="Proteomes" id="UP000294914">
    <property type="component" value="Unassembled WGS sequence"/>
</dbReference>
<comment type="caution">
    <text evidence="2">The sequence shown here is derived from an EMBL/GenBank/DDBJ whole genome shotgun (WGS) entry which is preliminary data.</text>
</comment>
<keyword evidence="3" id="KW-1185">Reference proteome</keyword>
<evidence type="ECO:0000256" key="1">
    <source>
        <dbReference type="SAM" id="SignalP"/>
    </source>
</evidence>
<gene>
    <name evidence="2" type="ORF">EDC23_2225</name>
</gene>
<reference evidence="2 3" key="1">
    <citation type="submission" date="2019-03" db="EMBL/GenBank/DDBJ databases">
        <title>Genomic Encyclopedia of Type Strains, Phase IV (KMG-IV): sequencing the most valuable type-strain genomes for metagenomic binning, comparative biology and taxonomic classification.</title>
        <authorList>
            <person name="Goeker M."/>
        </authorList>
    </citation>
    <scope>NUCLEOTIDE SEQUENCE [LARGE SCALE GENOMIC DNA]</scope>
    <source>
        <strain evidence="2 3">DSM 16326</strain>
    </source>
</reference>
<sequence>MRQRTIKQSLLTTTGLLVSAISHAHPSGEHPQGLATGLWHLLTQPDHLLMLFAGVVLVVYLRHRSAPARQPQRMKRE</sequence>